<accession>F8MZT1</accession>
<dbReference type="RefSeq" id="XP_009855713.1">
    <property type="nucleotide sequence ID" value="XM_009857411.1"/>
</dbReference>
<proteinExistence type="predicted"/>
<dbReference type="KEGG" id="nte:NEUTE1DRAFT105069"/>
<evidence type="ECO:0000256" key="2">
    <source>
        <dbReference type="SAM" id="MobiDB-lite"/>
    </source>
</evidence>
<name>F8MZT1_NEUT8</name>
<keyword evidence="1" id="KW-0175">Coiled coil</keyword>
<evidence type="ECO:0000313" key="4">
    <source>
        <dbReference type="Proteomes" id="UP000008065"/>
    </source>
</evidence>
<organism evidence="3 4">
    <name type="scientific">Neurospora tetrasperma (strain FGSC 2508 / ATCC MYA-4615 / P0657)</name>
    <dbReference type="NCBI Taxonomy" id="510951"/>
    <lineage>
        <taxon>Eukaryota</taxon>
        <taxon>Fungi</taxon>
        <taxon>Dikarya</taxon>
        <taxon>Ascomycota</taxon>
        <taxon>Pezizomycotina</taxon>
        <taxon>Sordariomycetes</taxon>
        <taxon>Sordariomycetidae</taxon>
        <taxon>Sordariales</taxon>
        <taxon>Sordariaceae</taxon>
        <taxon>Neurospora</taxon>
    </lineage>
</organism>
<dbReference type="OrthoDB" id="10351559at2759"/>
<dbReference type="Proteomes" id="UP000008065">
    <property type="component" value="Unassembled WGS sequence"/>
</dbReference>
<protein>
    <submittedName>
        <fullName evidence="3">Uncharacterized protein</fullName>
    </submittedName>
</protein>
<dbReference type="HOGENOM" id="CLU_331779_0_0_1"/>
<evidence type="ECO:0000256" key="1">
    <source>
        <dbReference type="SAM" id="Coils"/>
    </source>
</evidence>
<keyword evidence="4" id="KW-1185">Reference proteome</keyword>
<feature type="region of interest" description="Disordered" evidence="2">
    <location>
        <begin position="1"/>
        <end position="26"/>
    </location>
</feature>
<evidence type="ECO:0000313" key="3">
    <source>
        <dbReference type="EMBL" id="EGO52068.1"/>
    </source>
</evidence>
<dbReference type="AlphaFoldDB" id="F8MZT1"/>
<gene>
    <name evidence="3" type="ORF">NEUTE1DRAFT_105069</name>
</gene>
<feature type="coiled-coil region" evidence="1">
    <location>
        <begin position="194"/>
        <end position="263"/>
    </location>
</feature>
<dbReference type="GeneID" id="20822168"/>
<feature type="compositionally biased region" description="Basic and acidic residues" evidence="2">
    <location>
        <begin position="10"/>
        <end position="22"/>
    </location>
</feature>
<feature type="coiled-coil region" evidence="1">
    <location>
        <begin position="473"/>
        <end position="612"/>
    </location>
</feature>
<dbReference type="EMBL" id="GL891382">
    <property type="protein sequence ID" value="EGO52068.1"/>
    <property type="molecule type" value="Genomic_DNA"/>
</dbReference>
<reference evidence="4" key="1">
    <citation type="journal article" date="2011" name="Genetics">
        <title>Massive changes in genome architecture accompany the transition to self-fertility in the filamentous fungus Neurospora tetrasperma.</title>
        <authorList>
            <person name="Ellison C.E."/>
            <person name="Stajich J.E."/>
            <person name="Jacobson D.J."/>
            <person name="Natvig D.O."/>
            <person name="Lapidus A."/>
            <person name="Foster B."/>
            <person name="Aerts A."/>
            <person name="Riley R."/>
            <person name="Lindquist E.A."/>
            <person name="Grigoriev I.V."/>
            <person name="Taylor J.W."/>
        </authorList>
    </citation>
    <scope>NUCLEOTIDE SEQUENCE [LARGE SCALE GENOMIC DNA]</scope>
    <source>
        <strain evidence="4">FGSC 2508 / P0657</strain>
    </source>
</reference>
<sequence>MSTVNDGSASEDRQPSKLEANHGRLQADPITSQAYSCLIAENQRLEAKIQELLSELSKRTQYIDRQKDSLAKSATKAYEYKRLATCQKKEAAEAKERHLKQQGSATIRIEGFKPINRRDHSEDHMHAPQKQQAEAHRTNELERECNNLKRQLVEVEKNWATERQAATEKRKDNKQTENNHHDALNKCKRWKDCYHEELEKMKALQEKHDQLEDQLDIAKHELNTKAEEARIADSDREAATNKLKELEKECEQLKEQLTVVQNERNYEQQAATNKVSEMSKECGRLKKQIITIQSESAAKVEEALDAQKDSSTRTVAKIEEEREKLKEQVATAQEQLATQAKKALEAEVKVKYATKKVTELEEGCKALEKQLLTCETRLDEEAADKAAVTVTLEQVTKRKAELEEECNRLREKMTADTKNASDQISELKKKCHIDKEQAAKFEQKFLEYQKQAATVECQLEAAITSGERSREQLARTERQLAIKTEEAQEVNAKLQNAGTRINELEEARKPIEKEITTLKGLLSLETSAKKYRTAELEQASMRVRELQQQNKHLRREQIQTAAAKAQALDQSTKLKEECDRYQVQVNNLEEKHRRYSEEVTRLEQECLGHQKRIFTIESQLEIAVELDNRSRASVKLVDELSQKIAALKEECRQYTLTETNENDLAVVTTRLNATEELAALRDAVNNGLSRKAQASSYSHVKALASCTLTYVLLKFLYNLLQILQHACEQIARRRNTALLDQLTNHFSHATHLLGLGKYGREALLHALFLDFQRAALLLDFSGTTRKVLGSDVELTRLQVATIDEVTQPAALKLELGICHRVGSRAFFGAGFALIVNLDLFCLLADHVHSRALLCLDFGEGLVD</sequence>
<dbReference type="VEuPathDB" id="FungiDB:NEUTE1DRAFT_105069"/>
<feature type="region of interest" description="Disordered" evidence="2">
    <location>
        <begin position="118"/>
        <end position="140"/>
    </location>
</feature>
<feature type="coiled-coil region" evidence="1">
    <location>
        <begin position="308"/>
        <end position="444"/>
    </location>
</feature>